<dbReference type="EMBL" id="JAZGJQ010000015">
    <property type="protein sequence ID" value="MEE6148178.1"/>
    <property type="molecule type" value="Genomic_DNA"/>
</dbReference>
<dbReference type="Proteomes" id="UP001332931">
    <property type="component" value="Unassembled WGS sequence"/>
</dbReference>
<dbReference type="Pfam" id="PF14354">
    <property type="entry name" value="Lar_restr_allev"/>
    <property type="match status" value="1"/>
</dbReference>
<sequence length="82" mass="9055">MANGEVCKATALHDVARECPFCGGRKVYLAETRAEGRATRYGVRCASCSASVESGRFRHPWEAIDAWNGGKRGRYCDRKDAD</sequence>
<protein>
    <submittedName>
        <fullName evidence="1">Lar family restriction alleviation protein</fullName>
    </submittedName>
</protein>
<evidence type="ECO:0000313" key="1">
    <source>
        <dbReference type="EMBL" id="MEE6148178.1"/>
    </source>
</evidence>
<reference evidence="1 2" key="1">
    <citation type="submission" date="2024-01" db="EMBL/GenBank/DDBJ databases">
        <title>Description of Olsenella sp. nov., isolated from pig feces.</title>
        <authorList>
            <person name="Chang Y.-H."/>
        </authorList>
    </citation>
    <scope>NUCLEOTIDE SEQUENCE [LARGE SCALE GENOMIC DNA]</scope>
    <source>
        <strain evidence="1 2">YH-ols2223</strain>
    </source>
</reference>
<gene>
    <name evidence="1" type="ORF">VXJ25_09330</name>
</gene>
<comment type="caution">
    <text evidence="1">The sequence shown here is derived from an EMBL/GenBank/DDBJ whole genome shotgun (WGS) entry which is preliminary data.</text>
</comment>
<dbReference type="RefSeq" id="WP_330958945.1">
    <property type="nucleotide sequence ID" value="NZ_JAZGJQ010000015.1"/>
</dbReference>
<evidence type="ECO:0000313" key="2">
    <source>
        <dbReference type="Proteomes" id="UP001332931"/>
    </source>
</evidence>
<organism evidence="1 2">
    <name type="scientific">Olsenella absiana</name>
    <dbReference type="NCBI Taxonomy" id="3115222"/>
    <lineage>
        <taxon>Bacteria</taxon>
        <taxon>Bacillati</taxon>
        <taxon>Actinomycetota</taxon>
        <taxon>Coriobacteriia</taxon>
        <taxon>Coriobacteriales</taxon>
        <taxon>Atopobiaceae</taxon>
        <taxon>Olsenella</taxon>
    </lineage>
</organism>
<keyword evidence="2" id="KW-1185">Reference proteome</keyword>
<accession>A0ABU7RC46</accession>
<name>A0ABU7RC46_9ACTN</name>
<proteinExistence type="predicted"/>